<evidence type="ECO:0000313" key="2">
    <source>
        <dbReference type="Proteomes" id="UP000814140"/>
    </source>
</evidence>
<feature type="non-terminal residue" evidence="1">
    <location>
        <position position="1"/>
    </location>
</feature>
<sequence>FIMQHRNPHITARQLARQPVEKKVLPFRSVALYHIIKFWNRDAQEREHAPDTRDSAHVRPAYEDTRGRLIRYGLGQHGRRWGVRRRRCVLILVINPSTSSSYTVAAAGYRVAQVRAIFSLPIKARRSVFPQDDGDAPRYMAYVEWFMPFQDAAEEVHDMYRLTRMMKDGRRVGSVIPVENIRRSVHLFPRWG</sequence>
<organism evidence="1 2">
    <name type="scientific">Artomyces pyxidatus</name>
    <dbReference type="NCBI Taxonomy" id="48021"/>
    <lineage>
        <taxon>Eukaryota</taxon>
        <taxon>Fungi</taxon>
        <taxon>Dikarya</taxon>
        <taxon>Basidiomycota</taxon>
        <taxon>Agaricomycotina</taxon>
        <taxon>Agaricomycetes</taxon>
        <taxon>Russulales</taxon>
        <taxon>Auriscalpiaceae</taxon>
        <taxon>Artomyces</taxon>
    </lineage>
</organism>
<name>A0ACB8SEW9_9AGAM</name>
<feature type="non-terminal residue" evidence="1">
    <location>
        <position position="192"/>
    </location>
</feature>
<gene>
    <name evidence="1" type="ORF">BV25DRAFT_1783134</name>
</gene>
<dbReference type="EMBL" id="MU277400">
    <property type="protein sequence ID" value="KAI0054535.1"/>
    <property type="molecule type" value="Genomic_DNA"/>
</dbReference>
<protein>
    <submittedName>
        <fullName evidence="1">Uncharacterized protein</fullName>
    </submittedName>
</protein>
<comment type="caution">
    <text evidence="1">The sequence shown here is derived from an EMBL/GenBank/DDBJ whole genome shotgun (WGS) entry which is preliminary data.</text>
</comment>
<proteinExistence type="predicted"/>
<reference evidence="1" key="2">
    <citation type="journal article" date="2022" name="New Phytol.">
        <title>Evolutionary transition to the ectomycorrhizal habit in the genomes of a hyperdiverse lineage of mushroom-forming fungi.</title>
        <authorList>
            <person name="Looney B."/>
            <person name="Miyauchi S."/>
            <person name="Morin E."/>
            <person name="Drula E."/>
            <person name="Courty P.E."/>
            <person name="Kohler A."/>
            <person name="Kuo A."/>
            <person name="LaButti K."/>
            <person name="Pangilinan J."/>
            <person name="Lipzen A."/>
            <person name="Riley R."/>
            <person name="Andreopoulos W."/>
            <person name="He G."/>
            <person name="Johnson J."/>
            <person name="Nolan M."/>
            <person name="Tritt A."/>
            <person name="Barry K.W."/>
            <person name="Grigoriev I.V."/>
            <person name="Nagy L.G."/>
            <person name="Hibbett D."/>
            <person name="Henrissat B."/>
            <person name="Matheny P.B."/>
            <person name="Labbe J."/>
            <person name="Martin F.M."/>
        </authorList>
    </citation>
    <scope>NUCLEOTIDE SEQUENCE</scope>
    <source>
        <strain evidence="1">HHB10654</strain>
    </source>
</reference>
<reference evidence="1" key="1">
    <citation type="submission" date="2021-03" db="EMBL/GenBank/DDBJ databases">
        <authorList>
            <consortium name="DOE Joint Genome Institute"/>
            <person name="Ahrendt S."/>
            <person name="Looney B.P."/>
            <person name="Miyauchi S."/>
            <person name="Morin E."/>
            <person name="Drula E."/>
            <person name="Courty P.E."/>
            <person name="Chicoki N."/>
            <person name="Fauchery L."/>
            <person name="Kohler A."/>
            <person name="Kuo A."/>
            <person name="Labutti K."/>
            <person name="Pangilinan J."/>
            <person name="Lipzen A."/>
            <person name="Riley R."/>
            <person name="Andreopoulos W."/>
            <person name="He G."/>
            <person name="Johnson J."/>
            <person name="Barry K.W."/>
            <person name="Grigoriev I.V."/>
            <person name="Nagy L."/>
            <person name="Hibbett D."/>
            <person name="Henrissat B."/>
            <person name="Matheny P.B."/>
            <person name="Labbe J."/>
            <person name="Martin F."/>
        </authorList>
    </citation>
    <scope>NUCLEOTIDE SEQUENCE</scope>
    <source>
        <strain evidence="1">HHB10654</strain>
    </source>
</reference>
<evidence type="ECO:0000313" key="1">
    <source>
        <dbReference type="EMBL" id="KAI0054535.1"/>
    </source>
</evidence>
<dbReference type="Proteomes" id="UP000814140">
    <property type="component" value="Unassembled WGS sequence"/>
</dbReference>
<keyword evidence="2" id="KW-1185">Reference proteome</keyword>
<accession>A0ACB8SEW9</accession>